<protein>
    <submittedName>
        <fullName evidence="2">Uncharacterized protein</fullName>
    </submittedName>
</protein>
<evidence type="ECO:0000313" key="2">
    <source>
        <dbReference type="EnsemblProtists" id="PYU1_T014764"/>
    </source>
</evidence>
<dbReference type="Proteomes" id="UP000019132">
    <property type="component" value="Unassembled WGS sequence"/>
</dbReference>
<dbReference type="EMBL" id="ADOS01001599">
    <property type="status" value="NOT_ANNOTATED_CDS"/>
    <property type="molecule type" value="Genomic_DNA"/>
</dbReference>
<evidence type="ECO:0000313" key="3">
    <source>
        <dbReference type="Proteomes" id="UP000019132"/>
    </source>
</evidence>
<dbReference type="AlphaFoldDB" id="K3XC15"/>
<reference evidence="3" key="2">
    <citation type="submission" date="2010-04" db="EMBL/GenBank/DDBJ databases">
        <authorList>
            <person name="Buell R."/>
            <person name="Hamilton J."/>
            <person name="Hostetler J."/>
        </authorList>
    </citation>
    <scope>NUCLEOTIDE SEQUENCE [LARGE SCALE GENOMIC DNA]</scope>
    <source>
        <strain evidence="3">DAOM:BR144</strain>
    </source>
</reference>
<reference evidence="3" key="1">
    <citation type="journal article" date="2010" name="Genome Biol.">
        <title>Genome sequence of the necrotrophic plant pathogen Pythium ultimum reveals original pathogenicity mechanisms and effector repertoire.</title>
        <authorList>
            <person name="Levesque C.A."/>
            <person name="Brouwer H."/>
            <person name="Cano L."/>
            <person name="Hamilton J.P."/>
            <person name="Holt C."/>
            <person name="Huitema E."/>
            <person name="Raffaele S."/>
            <person name="Robideau G.P."/>
            <person name="Thines M."/>
            <person name="Win J."/>
            <person name="Zerillo M.M."/>
            <person name="Beakes G.W."/>
            <person name="Boore J.L."/>
            <person name="Busam D."/>
            <person name="Dumas B."/>
            <person name="Ferriera S."/>
            <person name="Fuerstenberg S.I."/>
            <person name="Gachon C.M."/>
            <person name="Gaulin E."/>
            <person name="Govers F."/>
            <person name="Grenville-Briggs L."/>
            <person name="Horner N."/>
            <person name="Hostetler J."/>
            <person name="Jiang R.H."/>
            <person name="Johnson J."/>
            <person name="Krajaejun T."/>
            <person name="Lin H."/>
            <person name="Meijer H.J."/>
            <person name="Moore B."/>
            <person name="Morris P."/>
            <person name="Phuntmart V."/>
            <person name="Puiu D."/>
            <person name="Shetty J."/>
            <person name="Stajich J.E."/>
            <person name="Tripathy S."/>
            <person name="Wawra S."/>
            <person name="van West P."/>
            <person name="Whitty B.R."/>
            <person name="Coutinho P.M."/>
            <person name="Henrissat B."/>
            <person name="Martin F."/>
            <person name="Thomas P.D."/>
            <person name="Tyler B.M."/>
            <person name="De Vries R.P."/>
            <person name="Kamoun S."/>
            <person name="Yandell M."/>
            <person name="Tisserat N."/>
            <person name="Buell C.R."/>
        </authorList>
    </citation>
    <scope>NUCLEOTIDE SEQUENCE</scope>
    <source>
        <strain evidence="3">DAOM:BR144</strain>
    </source>
</reference>
<proteinExistence type="predicted"/>
<dbReference type="InParanoid" id="K3XC15"/>
<dbReference type="HOGENOM" id="CLU_2327104_0_0_1"/>
<dbReference type="EnsemblProtists" id="PYU1_T014764">
    <property type="protein sequence ID" value="PYU1_T014764"/>
    <property type="gene ID" value="PYU1_G014733"/>
</dbReference>
<organism evidence="2 3">
    <name type="scientific">Globisporangium ultimum (strain ATCC 200006 / CBS 805.95 / DAOM BR144)</name>
    <name type="common">Pythium ultimum</name>
    <dbReference type="NCBI Taxonomy" id="431595"/>
    <lineage>
        <taxon>Eukaryota</taxon>
        <taxon>Sar</taxon>
        <taxon>Stramenopiles</taxon>
        <taxon>Oomycota</taxon>
        <taxon>Peronosporomycetes</taxon>
        <taxon>Pythiales</taxon>
        <taxon>Pythiaceae</taxon>
        <taxon>Globisporangium</taxon>
    </lineage>
</organism>
<dbReference type="VEuPathDB" id="FungiDB:PYU1_G014733"/>
<sequence length="99" mass="10766">CCCCACDVDLVDCQCECECCEGACGETIQDCDTETFCSEMKERAEFTDEKSYASGTPSSPLAHQTPQVIPIKVELQKCSDGRPVSPPGHLQTKLLQDVK</sequence>
<feature type="region of interest" description="Disordered" evidence="1">
    <location>
        <begin position="80"/>
        <end position="99"/>
    </location>
</feature>
<accession>K3XC15</accession>
<evidence type="ECO:0000256" key="1">
    <source>
        <dbReference type="SAM" id="MobiDB-lite"/>
    </source>
</evidence>
<reference evidence="2" key="3">
    <citation type="submission" date="2015-02" db="UniProtKB">
        <authorList>
            <consortium name="EnsemblProtists"/>
        </authorList>
    </citation>
    <scope>IDENTIFICATION</scope>
    <source>
        <strain evidence="2">DAOM BR144</strain>
    </source>
</reference>
<name>K3XC15_GLOUD</name>
<keyword evidence="3" id="KW-1185">Reference proteome</keyword>